<dbReference type="Proteomes" id="UP000289734">
    <property type="component" value="Unassembled WGS sequence"/>
</dbReference>
<evidence type="ECO:0000256" key="19">
    <source>
        <dbReference type="SAM" id="Coils"/>
    </source>
</evidence>
<dbReference type="CDD" id="cd16917">
    <property type="entry name" value="HATPase_UhpB-NarQ-NarX-like"/>
    <property type="match status" value="1"/>
</dbReference>
<evidence type="ECO:0000256" key="14">
    <source>
        <dbReference type="ARBA" id="ARBA00023004"/>
    </source>
</evidence>
<dbReference type="SMART" id="SM00387">
    <property type="entry name" value="HATPase_c"/>
    <property type="match status" value="1"/>
</dbReference>
<evidence type="ECO:0000256" key="1">
    <source>
        <dbReference type="ARBA" id="ARBA00000085"/>
    </source>
</evidence>
<dbReference type="OrthoDB" id="9778366at2"/>
<accession>A0A4Q1KMW6</accession>
<keyword evidence="20" id="KW-1133">Transmembrane helix</keyword>
<evidence type="ECO:0000256" key="13">
    <source>
        <dbReference type="ARBA" id="ARBA00022840"/>
    </source>
</evidence>
<dbReference type="PROSITE" id="PS50109">
    <property type="entry name" value="HIS_KIN"/>
    <property type="match status" value="1"/>
</dbReference>
<dbReference type="InterPro" id="IPR036890">
    <property type="entry name" value="HATPase_C_sf"/>
</dbReference>
<dbReference type="RefSeq" id="WP_129464889.1">
    <property type="nucleotide sequence ID" value="NZ_SBKQ01000010.1"/>
</dbReference>
<dbReference type="GO" id="GO:0000155">
    <property type="term" value="F:phosphorelay sensor kinase activity"/>
    <property type="evidence" value="ECO:0007669"/>
    <property type="project" value="InterPro"/>
</dbReference>
<dbReference type="InterPro" id="IPR003594">
    <property type="entry name" value="HATPase_dom"/>
</dbReference>
<dbReference type="GO" id="GO:0016020">
    <property type="term" value="C:membrane"/>
    <property type="evidence" value="ECO:0007669"/>
    <property type="project" value="InterPro"/>
</dbReference>
<dbReference type="InterPro" id="IPR011712">
    <property type="entry name" value="Sig_transdc_His_kin_sub3_dim/P"/>
</dbReference>
<evidence type="ECO:0000256" key="11">
    <source>
        <dbReference type="ARBA" id="ARBA00022741"/>
    </source>
</evidence>
<dbReference type="AlphaFoldDB" id="A0A4Q1KMW6"/>
<keyword evidence="6" id="KW-0004">4Fe-4S</keyword>
<feature type="coiled-coil region" evidence="19">
    <location>
        <begin position="389"/>
        <end position="456"/>
    </location>
</feature>
<evidence type="ECO:0000256" key="12">
    <source>
        <dbReference type="ARBA" id="ARBA00022777"/>
    </source>
</evidence>
<reference evidence="23" key="1">
    <citation type="submission" date="2019-01" db="EMBL/GenBank/DDBJ databases">
        <title>Cytophagaceae bacterium strain CAR-16.</title>
        <authorList>
            <person name="Chen W.-M."/>
        </authorList>
    </citation>
    <scope>NUCLEOTIDE SEQUENCE [LARGE SCALE GENOMIC DNA]</scope>
    <source>
        <strain evidence="23">ICH-30</strain>
    </source>
</reference>
<keyword evidence="12" id="KW-0418">Kinase</keyword>
<dbReference type="Pfam" id="PF02518">
    <property type="entry name" value="HATPase_c"/>
    <property type="match status" value="1"/>
</dbReference>
<keyword evidence="8" id="KW-0597">Phosphoprotein</keyword>
<dbReference type="InterPro" id="IPR005467">
    <property type="entry name" value="His_kinase_dom"/>
</dbReference>
<keyword evidence="16" id="KW-0411">Iron-sulfur</keyword>
<evidence type="ECO:0000256" key="2">
    <source>
        <dbReference type="ARBA" id="ARBA00001966"/>
    </source>
</evidence>
<dbReference type="Pfam" id="PF13424">
    <property type="entry name" value="TPR_12"/>
    <property type="match status" value="1"/>
</dbReference>
<evidence type="ECO:0000256" key="8">
    <source>
        <dbReference type="ARBA" id="ARBA00022553"/>
    </source>
</evidence>
<keyword evidence="13" id="KW-0067">ATP-binding</keyword>
<dbReference type="GO" id="GO:0005737">
    <property type="term" value="C:cytoplasm"/>
    <property type="evidence" value="ECO:0007669"/>
    <property type="project" value="UniProtKB-SubCell"/>
</dbReference>
<dbReference type="InterPro" id="IPR050482">
    <property type="entry name" value="Sensor_HK_TwoCompSys"/>
</dbReference>
<dbReference type="GO" id="GO:0046983">
    <property type="term" value="F:protein dimerization activity"/>
    <property type="evidence" value="ECO:0007669"/>
    <property type="project" value="InterPro"/>
</dbReference>
<dbReference type="Gene3D" id="3.30.565.10">
    <property type="entry name" value="Histidine kinase-like ATPase, C-terminal domain"/>
    <property type="match status" value="1"/>
</dbReference>
<evidence type="ECO:0000259" key="21">
    <source>
        <dbReference type="PROSITE" id="PS50109"/>
    </source>
</evidence>
<name>A0A4Q1KMW6_9FLAO</name>
<keyword evidence="15" id="KW-0902">Two-component regulatory system</keyword>
<sequence>MIFLKINRIIPHVIFFITSGFVFSQTPDYKKVEKKSAEGRNYSVIKYLTPFQSINNEEELAKVYKYIAIAHSKNNQEDKSFEYLTKSRLKYLEAGKKEEAMDVNLEIAYLFSTQKHNFEKAKKIIEDYITYAKEIQKNKLISKGYCSWASTLIEENPEESKKYFKKAIYYNNKDFDEETFTTINNNLGVLYSEKLNKPDSALYYYNKNLEISIQKNDLDEICTNYINIAGAYYYKGEYPKAIQLLNKANEIEITEYKDNTKSLIHKFLSYNFEALKEYEKAYNHLFEHTSLQNKINAELQDIKVSELQIYYETKEKDLENKALKNKNSLLESKRKINLLVLFVLVGVLISIIVISLLTVKNAKKKQLIAEQEKLLEKQKLATTLKEYELQNIDLMLESQENERIKLANELHDNLGSMLATLKLNFQNLKRQKEGLIEEENKLYEKTDELIEEAYQKVRDMAHLKNSGIIGNEGLVPAVKKMADKMSVLNLLEMNVIPFGLKDRLDNKLEVSLFRMIQELCTNIIKHAKASEVNIYLTQHNGTDINLIIEDNGIGFDPKKIKSSDGMGLKNIEKKVEQMGGTFSIDSIKDKGTTIIIDIPL</sequence>
<comment type="subcellular location">
    <subcellularLocation>
        <location evidence="3">Cytoplasm</location>
    </subcellularLocation>
</comment>
<dbReference type="GO" id="GO:0046872">
    <property type="term" value="F:metal ion binding"/>
    <property type="evidence" value="ECO:0007669"/>
    <property type="project" value="UniProtKB-KW"/>
</dbReference>
<gene>
    <name evidence="22" type="ORF">EQG68_10745</name>
</gene>
<evidence type="ECO:0000256" key="15">
    <source>
        <dbReference type="ARBA" id="ARBA00023012"/>
    </source>
</evidence>
<keyword evidence="23" id="KW-1185">Reference proteome</keyword>
<dbReference type="Gene3D" id="1.25.40.10">
    <property type="entry name" value="Tetratricopeptide repeat domain"/>
    <property type="match status" value="1"/>
</dbReference>
<dbReference type="EMBL" id="SBKQ01000010">
    <property type="protein sequence ID" value="RXR31351.1"/>
    <property type="molecule type" value="Genomic_DNA"/>
</dbReference>
<keyword evidence="11" id="KW-0547">Nucleotide-binding</keyword>
<keyword evidence="19" id="KW-0175">Coiled coil</keyword>
<dbReference type="Gene3D" id="1.20.5.1930">
    <property type="match status" value="1"/>
</dbReference>
<dbReference type="SUPFAM" id="SSF55874">
    <property type="entry name" value="ATPase domain of HSP90 chaperone/DNA topoisomerase II/histidine kinase"/>
    <property type="match status" value="1"/>
</dbReference>
<keyword evidence="7" id="KW-0963">Cytoplasm</keyword>
<dbReference type="SUPFAM" id="SSF48452">
    <property type="entry name" value="TPR-like"/>
    <property type="match status" value="2"/>
</dbReference>
<organism evidence="22 23">
    <name type="scientific">Flavobacterium piscinae</name>
    <dbReference type="NCBI Taxonomy" id="2506424"/>
    <lineage>
        <taxon>Bacteria</taxon>
        <taxon>Pseudomonadati</taxon>
        <taxon>Bacteroidota</taxon>
        <taxon>Flavobacteriia</taxon>
        <taxon>Flavobacteriales</taxon>
        <taxon>Flavobacteriaceae</taxon>
        <taxon>Flavobacterium</taxon>
    </lineage>
</organism>
<comment type="function">
    <text evidence="17">Member of the two-component regulatory system NreB/NreC involved in the control of dissimilatory nitrate/nitrite reduction in response to oxygen. NreB functions as a direct oxygen sensor histidine kinase which is autophosphorylated, in the absence of oxygen, probably at the conserved histidine residue, and transfers its phosphate group probably to a conserved aspartate residue of NreC. NreB/NreC activates the expression of the nitrate (narGHJI) and nitrite (nir) reductase operons, as well as the putative nitrate transporter gene narT.</text>
</comment>
<dbReference type="Pfam" id="PF07730">
    <property type="entry name" value="HisKA_3"/>
    <property type="match status" value="1"/>
</dbReference>
<proteinExistence type="predicted"/>
<dbReference type="GO" id="GO:0005524">
    <property type="term" value="F:ATP binding"/>
    <property type="evidence" value="ECO:0007669"/>
    <property type="project" value="UniProtKB-KW"/>
</dbReference>
<evidence type="ECO:0000256" key="4">
    <source>
        <dbReference type="ARBA" id="ARBA00012438"/>
    </source>
</evidence>
<evidence type="ECO:0000256" key="16">
    <source>
        <dbReference type="ARBA" id="ARBA00023014"/>
    </source>
</evidence>
<dbReference type="GO" id="GO:0051539">
    <property type="term" value="F:4 iron, 4 sulfur cluster binding"/>
    <property type="evidence" value="ECO:0007669"/>
    <property type="project" value="UniProtKB-KW"/>
</dbReference>
<evidence type="ECO:0000256" key="18">
    <source>
        <dbReference type="ARBA" id="ARBA00030800"/>
    </source>
</evidence>
<evidence type="ECO:0000256" key="20">
    <source>
        <dbReference type="SAM" id="Phobius"/>
    </source>
</evidence>
<dbReference type="PANTHER" id="PTHR24421">
    <property type="entry name" value="NITRATE/NITRITE SENSOR PROTEIN NARX-RELATED"/>
    <property type="match status" value="1"/>
</dbReference>
<dbReference type="InterPro" id="IPR011990">
    <property type="entry name" value="TPR-like_helical_dom_sf"/>
</dbReference>
<evidence type="ECO:0000256" key="17">
    <source>
        <dbReference type="ARBA" id="ARBA00024827"/>
    </source>
</evidence>
<dbReference type="PANTHER" id="PTHR24421:SF10">
    <property type="entry name" value="NITRATE_NITRITE SENSOR PROTEIN NARQ"/>
    <property type="match status" value="1"/>
</dbReference>
<keyword evidence="20" id="KW-0472">Membrane</keyword>
<protein>
    <recommendedName>
        <fullName evidence="5">Oxygen sensor histidine kinase NreB</fullName>
        <ecNumber evidence="4">2.7.13.3</ecNumber>
    </recommendedName>
    <alternativeName>
        <fullName evidence="18">Nitrogen regulation protein B</fullName>
    </alternativeName>
</protein>
<keyword evidence="20" id="KW-0812">Transmembrane</keyword>
<keyword evidence="10" id="KW-0479">Metal-binding</keyword>
<keyword evidence="9" id="KW-0808">Transferase</keyword>
<evidence type="ECO:0000256" key="6">
    <source>
        <dbReference type="ARBA" id="ARBA00022485"/>
    </source>
</evidence>
<feature type="transmembrane region" description="Helical" evidence="20">
    <location>
        <begin position="336"/>
        <end position="357"/>
    </location>
</feature>
<evidence type="ECO:0000313" key="23">
    <source>
        <dbReference type="Proteomes" id="UP000289734"/>
    </source>
</evidence>
<dbReference type="EC" id="2.7.13.3" evidence="4"/>
<evidence type="ECO:0000256" key="7">
    <source>
        <dbReference type="ARBA" id="ARBA00022490"/>
    </source>
</evidence>
<dbReference type="PRINTS" id="PR00344">
    <property type="entry name" value="BCTRLSENSOR"/>
</dbReference>
<comment type="caution">
    <text evidence="22">The sequence shown here is derived from an EMBL/GenBank/DDBJ whole genome shotgun (WGS) entry which is preliminary data.</text>
</comment>
<evidence type="ECO:0000313" key="22">
    <source>
        <dbReference type="EMBL" id="RXR31351.1"/>
    </source>
</evidence>
<comment type="cofactor">
    <cofactor evidence="2">
        <name>[4Fe-4S] cluster</name>
        <dbReference type="ChEBI" id="CHEBI:49883"/>
    </cofactor>
</comment>
<keyword evidence="14" id="KW-0408">Iron</keyword>
<evidence type="ECO:0000256" key="9">
    <source>
        <dbReference type="ARBA" id="ARBA00022679"/>
    </source>
</evidence>
<evidence type="ECO:0000256" key="10">
    <source>
        <dbReference type="ARBA" id="ARBA00022723"/>
    </source>
</evidence>
<feature type="domain" description="Histidine kinase" evidence="21">
    <location>
        <begin position="512"/>
        <end position="600"/>
    </location>
</feature>
<evidence type="ECO:0000256" key="5">
    <source>
        <dbReference type="ARBA" id="ARBA00017322"/>
    </source>
</evidence>
<dbReference type="InterPro" id="IPR004358">
    <property type="entry name" value="Sig_transdc_His_kin-like_C"/>
</dbReference>
<comment type="catalytic activity">
    <reaction evidence="1">
        <text>ATP + protein L-histidine = ADP + protein N-phospho-L-histidine.</text>
        <dbReference type="EC" id="2.7.13.3"/>
    </reaction>
</comment>
<evidence type="ECO:0000256" key="3">
    <source>
        <dbReference type="ARBA" id="ARBA00004496"/>
    </source>
</evidence>